<evidence type="ECO:0000256" key="1">
    <source>
        <dbReference type="SAM" id="Phobius"/>
    </source>
</evidence>
<sequence length="221" mass="23830">MTNDRGGTPRDEDVTRARPEMLGTRALLDALALGDPEDSLKLEDILAGLSRQVFGMLLFIATLPAFIPIPGVGGAIGGPLTILVGVHLLVGMRKLWLPKFIARRGPRRATLQSFDRVMAPWLSRLERLVKPRMTVLIEHRAASMFTGALLVLLGILLALPIPFTNYVFGLLLLAFAFALLERDGLLMLVCWVAGVAAIVVFGVASGALAAAVTHWIGQLFA</sequence>
<feature type="transmembrane region" description="Helical" evidence="1">
    <location>
        <begin position="141"/>
        <end position="159"/>
    </location>
</feature>
<dbReference type="Proteomes" id="UP000294796">
    <property type="component" value="Unassembled WGS sequence"/>
</dbReference>
<dbReference type="EMBL" id="SMTF01000003">
    <property type="protein sequence ID" value="TDK26141.1"/>
    <property type="molecule type" value="Genomic_DNA"/>
</dbReference>
<keyword evidence="1" id="KW-1133">Transmembrane helix</keyword>
<dbReference type="PANTHER" id="PTHR41795:SF1">
    <property type="entry name" value="EXOPOLYSACCHARIDE SYNTHESIS PROTEIN"/>
    <property type="match status" value="1"/>
</dbReference>
<dbReference type="PANTHER" id="PTHR41795">
    <property type="entry name" value="EXOPOLYSACCHARIDE SYNTHESIS PROTEIN"/>
    <property type="match status" value="1"/>
</dbReference>
<feature type="transmembrane region" description="Helical" evidence="1">
    <location>
        <begin position="53"/>
        <end position="70"/>
    </location>
</feature>
<feature type="transmembrane region" description="Helical" evidence="1">
    <location>
        <begin position="76"/>
        <end position="97"/>
    </location>
</feature>
<accession>A0A4R5TYA8</accession>
<evidence type="ECO:0000313" key="2">
    <source>
        <dbReference type="EMBL" id="TDK26141.1"/>
    </source>
</evidence>
<dbReference type="Pfam" id="PF06055">
    <property type="entry name" value="ExoD"/>
    <property type="match status" value="1"/>
</dbReference>
<keyword evidence="3" id="KW-1185">Reference proteome</keyword>
<feature type="transmembrane region" description="Helical" evidence="1">
    <location>
        <begin position="165"/>
        <end position="181"/>
    </location>
</feature>
<gene>
    <name evidence="2" type="ORF">E2F46_05960</name>
</gene>
<dbReference type="RefSeq" id="WP_133321173.1">
    <property type="nucleotide sequence ID" value="NZ_SMTF01000003.1"/>
</dbReference>
<protein>
    <submittedName>
        <fullName evidence="2">Exopolysaccharide biosynthesis protein</fullName>
    </submittedName>
</protein>
<reference evidence="2 3" key="1">
    <citation type="submission" date="2019-03" db="EMBL/GenBank/DDBJ databases">
        <title>Luteimonas zhaokaii sp.nov., isolated from the rectal contents of Plateau pika in Yushu, Qinghai Province, China.</title>
        <authorList>
            <person name="Zhang G."/>
        </authorList>
    </citation>
    <scope>NUCLEOTIDE SEQUENCE [LARGE SCALE GENOMIC DNA]</scope>
    <source>
        <strain evidence="2 3">B9</strain>
    </source>
</reference>
<name>A0A4R5TYA8_9GAMM</name>
<feature type="transmembrane region" description="Helical" evidence="1">
    <location>
        <begin position="188"/>
        <end position="216"/>
    </location>
</feature>
<dbReference type="AlphaFoldDB" id="A0A4R5TYA8"/>
<dbReference type="InterPro" id="IPR010331">
    <property type="entry name" value="ExoD"/>
</dbReference>
<proteinExistence type="predicted"/>
<keyword evidence="1" id="KW-0472">Membrane</keyword>
<dbReference type="OrthoDB" id="5966050at2"/>
<keyword evidence="1" id="KW-0812">Transmembrane</keyword>
<organism evidence="2 3">
    <name type="scientific">Luteimonas aestuarii</name>
    <dbReference type="NCBI Taxonomy" id="453837"/>
    <lineage>
        <taxon>Bacteria</taxon>
        <taxon>Pseudomonadati</taxon>
        <taxon>Pseudomonadota</taxon>
        <taxon>Gammaproteobacteria</taxon>
        <taxon>Lysobacterales</taxon>
        <taxon>Lysobacteraceae</taxon>
        <taxon>Luteimonas</taxon>
    </lineage>
</organism>
<dbReference type="PIRSF" id="PIRSF033239">
    <property type="entry name" value="ExoD"/>
    <property type="match status" value="1"/>
</dbReference>
<comment type="caution">
    <text evidence="2">The sequence shown here is derived from an EMBL/GenBank/DDBJ whole genome shotgun (WGS) entry which is preliminary data.</text>
</comment>
<evidence type="ECO:0000313" key="3">
    <source>
        <dbReference type="Proteomes" id="UP000294796"/>
    </source>
</evidence>